<dbReference type="AlphaFoldDB" id="A0A9N7R0V1"/>
<dbReference type="EMBL" id="CACSLK010001140">
    <property type="protein sequence ID" value="CAA0807303.1"/>
    <property type="molecule type" value="Genomic_DNA"/>
</dbReference>
<organism evidence="2 3">
    <name type="scientific">Striga hermonthica</name>
    <name type="common">Purple witchweed</name>
    <name type="synonym">Buchnera hermonthica</name>
    <dbReference type="NCBI Taxonomy" id="68872"/>
    <lineage>
        <taxon>Eukaryota</taxon>
        <taxon>Viridiplantae</taxon>
        <taxon>Streptophyta</taxon>
        <taxon>Embryophyta</taxon>
        <taxon>Tracheophyta</taxon>
        <taxon>Spermatophyta</taxon>
        <taxon>Magnoliopsida</taxon>
        <taxon>eudicotyledons</taxon>
        <taxon>Gunneridae</taxon>
        <taxon>Pentapetalae</taxon>
        <taxon>asterids</taxon>
        <taxon>lamiids</taxon>
        <taxon>Lamiales</taxon>
        <taxon>Orobanchaceae</taxon>
        <taxon>Buchnereae</taxon>
        <taxon>Striga</taxon>
    </lineage>
</organism>
<protein>
    <submittedName>
        <fullName evidence="2">Uncharacterized protein</fullName>
    </submittedName>
</protein>
<reference evidence="2" key="1">
    <citation type="submission" date="2019-12" db="EMBL/GenBank/DDBJ databases">
        <authorList>
            <person name="Scholes J."/>
        </authorList>
    </citation>
    <scope>NUCLEOTIDE SEQUENCE</scope>
</reference>
<comment type="caution">
    <text evidence="2">The sequence shown here is derived from an EMBL/GenBank/DDBJ whole genome shotgun (WGS) entry which is preliminary data.</text>
</comment>
<proteinExistence type="predicted"/>
<gene>
    <name evidence="2" type="ORF">SHERM_10043</name>
</gene>
<evidence type="ECO:0000313" key="3">
    <source>
        <dbReference type="Proteomes" id="UP001153555"/>
    </source>
</evidence>
<evidence type="ECO:0000256" key="1">
    <source>
        <dbReference type="SAM" id="MobiDB-lite"/>
    </source>
</evidence>
<name>A0A9N7R0V1_STRHE</name>
<evidence type="ECO:0000313" key="2">
    <source>
        <dbReference type="EMBL" id="CAA0807303.1"/>
    </source>
</evidence>
<keyword evidence="3" id="KW-1185">Reference proteome</keyword>
<accession>A0A9N7R0V1</accession>
<dbReference type="OrthoDB" id="912531at2759"/>
<sequence>MEWGLTELEMSAVLELIQLSGFPVRWVDFPAEKDGLRDTQSEEGNSAGGSLTEPVNSASAEALPRRGKRLRSLADIYRNTRPLDKNRAKKRARIF</sequence>
<dbReference type="Proteomes" id="UP001153555">
    <property type="component" value="Unassembled WGS sequence"/>
</dbReference>
<feature type="region of interest" description="Disordered" evidence="1">
    <location>
        <begin position="35"/>
        <end position="65"/>
    </location>
</feature>